<sequence length="484" mass="52588">MAEMHTDNFQASDALLIDQSGVVDASDLSLLFNLYLPFLGPKGFALYQFFLEEKRAAGMEKAEEPDHYLLLDSLSLSAPDFVRARRALEGVGLLKHYEGSVHGKQAVRYLLLKPLTATAFFKEDLLSGLLFHYVGEARYLALAKRYEQAAIGKLQGEHEATASFLSVFELPDASLKPKVDVAKVSGADVAGAERAGSASGAPIDSGLDEVVFDFEGMAELVHGTTKDKVEKARELILTEQVLYGINEAQMATAVTRSINLDDHELNKAAFLSYLERTWSDNRQQEQLVDQGKRQAATENAADGKSAAGSTDSEKTTPAQSKKTGNAALDALYQAANNLSPVDFIGQIKEQNHGYVTNSERNLLAHLVERRILPVPALNMLSYQVLVNMDQSDLKRNLVDAIANSWAKAGVKSAEDAVAAIKAHKQKSQAGQNGPSAGSARGSWQRGGNKQEPSFTSNEAAAKQNVDQDAVKKALDLMKNYKTKD</sequence>
<feature type="region of interest" description="Disordered" evidence="2">
    <location>
        <begin position="421"/>
        <end position="468"/>
    </location>
</feature>
<dbReference type="InterPro" id="IPR006343">
    <property type="entry name" value="DnaB/C_C"/>
</dbReference>
<feature type="compositionally biased region" description="Polar residues" evidence="2">
    <location>
        <begin position="445"/>
        <end position="458"/>
    </location>
</feature>
<accession>A0ABS5QPE7</accession>
<evidence type="ECO:0000313" key="5">
    <source>
        <dbReference type="EMBL" id="MBS9335044.1"/>
    </source>
</evidence>
<dbReference type="Pfam" id="PF07261">
    <property type="entry name" value="DnaB_2"/>
    <property type="match status" value="1"/>
</dbReference>
<name>A0ABS5QPE7_9LACO</name>
<dbReference type="Pfam" id="PF25888">
    <property type="entry name" value="WHD_DnaB"/>
    <property type="match status" value="1"/>
</dbReference>
<evidence type="ECO:0000313" key="6">
    <source>
        <dbReference type="Proteomes" id="UP001519418"/>
    </source>
</evidence>
<dbReference type="RefSeq" id="WP_213819624.1">
    <property type="nucleotide sequence ID" value="NZ_JAAMFI010000001.1"/>
</dbReference>
<comment type="caution">
    <text evidence="5">The sequence shown here is derived from an EMBL/GenBank/DDBJ whole genome shotgun (WGS) entry which is preliminary data.</text>
</comment>
<reference evidence="5 6" key="1">
    <citation type="submission" date="2020-02" db="EMBL/GenBank/DDBJ databases">
        <title>Fructobacillus sp. isolated from paper mulberry of Taiwan.</title>
        <authorList>
            <person name="Lin S.-T."/>
        </authorList>
    </citation>
    <scope>NUCLEOTIDE SEQUENCE [LARGE SCALE GENOMIC DNA]</scope>
    <source>
        <strain evidence="5 6">M1-10</strain>
    </source>
</reference>
<feature type="region of interest" description="Disordered" evidence="2">
    <location>
        <begin position="284"/>
        <end position="322"/>
    </location>
</feature>
<dbReference type="InterPro" id="IPR058660">
    <property type="entry name" value="WHD_DnaB"/>
</dbReference>
<evidence type="ECO:0000259" key="4">
    <source>
        <dbReference type="Pfam" id="PF25888"/>
    </source>
</evidence>
<dbReference type="Proteomes" id="UP001519418">
    <property type="component" value="Unassembled WGS sequence"/>
</dbReference>
<evidence type="ECO:0000256" key="2">
    <source>
        <dbReference type="SAM" id="MobiDB-lite"/>
    </source>
</evidence>
<proteinExistence type="inferred from homology"/>
<organism evidence="5 6">
    <name type="scientific">Fructobacillus papyriferae</name>
    <dbReference type="NCBI Taxonomy" id="2713171"/>
    <lineage>
        <taxon>Bacteria</taxon>
        <taxon>Bacillati</taxon>
        <taxon>Bacillota</taxon>
        <taxon>Bacilli</taxon>
        <taxon>Lactobacillales</taxon>
        <taxon>Lactobacillaceae</taxon>
        <taxon>Fructobacillus</taxon>
    </lineage>
</organism>
<evidence type="ECO:0000256" key="1">
    <source>
        <dbReference type="ARBA" id="ARBA00093462"/>
    </source>
</evidence>
<feature type="domain" description="DnaB/C C-terminal" evidence="3">
    <location>
        <begin position="346"/>
        <end position="419"/>
    </location>
</feature>
<protein>
    <submittedName>
        <fullName evidence="5">Uncharacterized protein</fullName>
    </submittedName>
</protein>
<feature type="compositionally biased region" description="Polar residues" evidence="2">
    <location>
        <begin position="307"/>
        <end position="322"/>
    </location>
</feature>
<keyword evidence="6" id="KW-1185">Reference proteome</keyword>
<gene>
    <name evidence="5" type="ORF">G6R27_03185</name>
</gene>
<dbReference type="EMBL" id="JAAMFI010000001">
    <property type="protein sequence ID" value="MBS9335044.1"/>
    <property type="molecule type" value="Genomic_DNA"/>
</dbReference>
<evidence type="ECO:0000259" key="3">
    <source>
        <dbReference type="Pfam" id="PF07261"/>
    </source>
</evidence>
<feature type="domain" description="Replicative helicase loading/DNA remodeling protein DnaB N-terminal winged helix" evidence="4">
    <location>
        <begin position="26"/>
        <end position="173"/>
    </location>
</feature>
<comment type="similarity">
    <text evidence="1">Belongs to the DnaB/DnaD family.</text>
</comment>